<dbReference type="PANTHER" id="PTHR42923">
    <property type="entry name" value="PROTOPORPHYRINOGEN OXIDASE"/>
    <property type="match status" value="1"/>
</dbReference>
<accession>M5SK82</accession>
<evidence type="ECO:0000313" key="5">
    <source>
        <dbReference type="Proteomes" id="UP000011996"/>
    </source>
</evidence>
<name>M5SK82_9BACT</name>
<dbReference type="Proteomes" id="UP000011996">
    <property type="component" value="Unassembled WGS sequence"/>
</dbReference>
<dbReference type="InterPro" id="IPR017830">
    <property type="entry name" value="SQase_HpnE"/>
</dbReference>
<evidence type="ECO:0000256" key="2">
    <source>
        <dbReference type="ARBA" id="ARBA00023002"/>
    </source>
</evidence>
<dbReference type="AlphaFoldDB" id="M5SK82"/>
<dbReference type="OrthoDB" id="9814556at2"/>
<keyword evidence="2" id="KW-0560">Oxidoreductase</keyword>
<protein>
    <submittedName>
        <fullName evidence="4">Squalene-associated FAD-dependent desaturase</fullName>
    </submittedName>
</protein>
<reference evidence="4 5" key="1">
    <citation type="journal article" date="2013" name="Mar. Genomics">
        <title>Expression of sulfatases in Rhodopirellula baltica and the diversity of sulfatases in the genus Rhodopirellula.</title>
        <authorList>
            <person name="Wegner C.E."/>
            <person name="Richter-Heitmann T."/>
            <person name="Klindworth A."/>
            <person name="Klockow C."/>
            <person name="Richter M."/>
            <person name="Achstetter T."/>
            <person name="Glockner F.O."/>
            <person name="Harder J."/>
        </authorList>
    </citation>
    <scope>NUCLEOTIDE SEQUENCE [LARGE SCALE GENOMIC DNA]</scope>
    <source>
        <strain evidence="4 5">SH398</strain>
    </source>
</reference>
<comment type="cofactor">
    <cofactor evidence="1">
        <name>FAD</name>
        <dbReference type="ChEBI" id="CHEBI:57692"/>
    </cofactor>
</comment>
<evidence type="ECO:0000259" key="3">
    <source>
        <dbReference type="Pfam" id="PF01593"/>
    </source>
</evidence>
<proteinExistence type="predicted"/>
<gene>
    <name evidence="4" type="ORF">RESH_01263</name>
</gene>
<sequence length="483" mass="53432">MTSRVVIVGGGIAGLAAAEALSRTGVFQRGEMQVVVAESRRNTGGRAGSFVEPSTGQAVDYCQHVAMGCCTTLLDLLERMKLLDRFQCYDELTFYHPQHGFSRFRPSRWLPPPLHLSSALSSLKHLTKKNQREIRAALWRLMRTSEFDLIDVTALDWLRSNEQSEDTLEKFWDVILVSALGDVPERVSMAAARKVMIDGFAGARHASDVWVPRRPLSEIFGDGFREPLAQRGVAFELGHAIRELNWDAETNRWNVERSGADPQVADHVIVATPWHISRRWFPQAWGDQPTDGRSDRIGPATAFASSPITGLHLWLDRSLTSKPHVVMVGTLAQWFFQDPIKTTENMSPAEGVYHQVVISGRHAGSDWPKDKLVSEVVRELSEAFPEAGTPKVLKSRVVTDPHAVFSVSPETQVRRPASKTSRPGLHLAGDAVATGWPATMEGAAISGQMAAKSVLGSLVATEDQELSVPSELKRGWLARRLIR</sequence>
<dbReference type="Pfam" id="PF01593">
    <property type="entry name" value="Amino_oxidase"/>
    <property type="match status" value="1"/>
</dbReference>
<dbReference type="GO" id="GO:0016491">
    <property type="term" value="F:oxidoreductase activity"/>
    <property type="evidence" value="ECO:0007669"/>
    <property type="project" value="UniProtKB-KW"/>
</dbReference>
<dbReference type="InterPro" id="IPR050464">
    <property type="entry name" value="Zeta_carotene_desat/Oxidored"/>
</dbReference>
<dbReference type="SUPFAM" id="SSF51905">
    <property type="entry name" value="FAD/NAD(P)-binding domain"/>
    <property type="match status" value="1"/>
</dbReference>
<evidence type="ECO:0000313" key="4">
    <source>
        <dbReference type="EMBL" id="EMI28152.1"/>
    </source>
</evidence>
<dbReference type="InterPro" id="IPR002937">
    <property type="entry name" value="Amino_oxidase"/>
</dbReference>
<dbReference type="PATRIC" id="fig|1263868.3.peg.1356"/>
<dbReference type="PANTHER" id="PTHR42923:SF47">
    <property type="entry name" value="BLR3003 PROTEIN"/>
    <property type="match status" value="1"/>
</dbReference>
<organism evidence="4 5">
    <name type="scientific">Rhodopirellula europaea SH398</name>
    <dbReference type="NCBI Taxonomy" id="1263868"/>
    <lineage>
        <taxon>Bacteria</taxon>
        <taxon>Pseudomonadati</taxon>
        <taxon>Planctomycetota</taxon>
        <taxon>Planctomycetia</taxon>
        <taxon>Pirellulales</taxon>
        <taxon>Pirellulaceae</taxon>
        <taxon>Rhodopirellula</taxon>
    </lineage>
</organism>
<dbReference type="RefSeq" id="WP_008664656.1">
    <property type="nucleotide sequence ID" value="NZ_ANOF01000044.1"/>
</dbReference>
<dbReference type="NCBIfam" id="TIGR03467">
    <property type="entry name" value="HpnE"/>
    <property type="match status" value="1"/>
</dbReference>
<dbReference type="InterPro" id="IPR036188">
    <property type="entry name" value="FAD/NAD-bd_sf"/>
</dbReference>
<dbReference type="PRINTS" id="PR00757">
    <property type="entry name" value="AMINEOXDASEF"/>
</dbReference>
<dbReference type="EMBL" id="ANOF01000044">
    <property type="protein sequence ID" value="EMI28152.1"/>
    <property type="molecule type" value="Genomic_DNA"/>
</dbReference>
<feature type="domain" description="Amine oxidase" evidence="3">
    <location>
        <begin position="12"/>
        <end position="455"/>
    </location>
</feature>
<dbReference type="InterPro" id="IPR001613">
    <property type="entry name" value="Flavin_amine_oxidase"/>
</dbReference>
<dbReference type="STRING" id="1263868.RESH_01263"/>
<comment type="caution">
    <text evidence="4">The sequence shown here is derived from an EMBL/GenBank/DDBJ whole genome shotgun (WGS) entry which is preliminary data.</text>
</comment>
<dbReference type="Gene3D" id="3.50.50.60">
    <property type="entry name" value="FAD/NAD(P)-binding domain"/>
    <property type="match status" value="1"/>
</dbReference>
<evidence type="ECO:0000256" key="1">
    <source>
        <dbReference type="ARBA" id="ARBA00001974"/>
    </source>
</evidence>